<comment type="caution">
    <text evidence="2">The sequence shown here is derived from an EMBL/GenBank/DDBJ whole genome shotgun (WGS) entry which is preliminary data.</text>
</comment>
<organism evidence="2 3">
    <name type="scientific">Acetobacter sacchari</name>
    <dbReference type="NCBI Taxonomy" id="2661687"/>
    <lineage>
        <taxon>Bacteria</taxon>
        <taxon>Pseudomonadati</taxon>
        <taxon>Pseudomonadota</taxon>
        <taxon>Alphaproteobacteria</taxon>
        <taxon>Acetobacterales</taxon>
        <taxon>Acetobacteraceae</taxon>
        <taxon>Acetobacter</taxon>
    </lineage>
</organism>
<proteinExistence type="predicted"/>
<protein>
    <submittedName>
        <fullName evidence="2">Uncharacterized protein</fullName>
    </submittedName>
</protein>
<keyword evidence="3" id="KW-1185">Reference proteome</keyword>
<evidence type="ECO:0000313" key="3">
    <source>
        <dbReference type="Proteomes" id="UP000664771"/>
    </source>
</evidence>
<sequence>MKRWGLFLAVCATGFSLAGCVQNSVTSLNASGAGVSNGSAVTRRVVDVPQWNRYRLVDKIVMKNTDTMLNYWQAVAINCSAEKFQVLKVAKDPQHGTATFVDYSVNPSFPASNPRSRCNAAPVAATSLHYKPAADFTGVDAVPVTVAGPQGTIMNVLFRIRVID</sequence>
<dbReference type="EMBL" id="JAFVMF010000003">
    <property type="protein sequence ID" value="MBO1358855.1"/>
    <property type="molecule type" value="Genomic_DNA"/>
</dbReference>
<feature type="chain" id="PRO_5046346349" evidence="1">
    <location>
        <begin position="19"/>
        <end position="164"/>
    </location>
</feature>
<dbReference type="RefSeq" id="WP_207879397.1">
    <property type="nucleotide sequence ID" value="NZ_JAFVMF010000003.1"/>
</dbReference>
<name>A0ABS3LSH1_9PROT</name>
<keyword evidence="1" id="KW-0732">Signal</keyword>
<evidence type="ECO:0000256" key="1">
    <source>
        <dbReference type="SAM" id="SignalP"/>
    </source>
</evidence>
<gene>
    <name evidence="2" type="ORF">J2D73_03445</name>
</gene>
<dbReference type="PROSITE" id="PS51257">
    <property type="entry name" value="PROKAR_LIPOPROTEIN"/>
    <property type="match status" value="1"/>
</dbReference>
<evidence type="ECO:0000313" key="2">
    <source>
        <dbReference type="EMBL" id="MBO1358855.1"/>
    </source>
</evidence>
<accession>A0ABS3LSH1</accession>
<feature type="signal peptide" evidence="1">
    <location>
        <begin position="1"/>
        <end position="18"/>
    </location>
</feature>
<dbReference type="Proteomes" id="UP000664771">
    <property type="component" value="Unassembled WGS sequence"/>
</dbReference>
<reference evidence="2 3" key="1">
    <citation type="submission" date="2021-03" db="EMBL/GenBank/DDBJ databases">
        <title>The complete genome sequence of Acetobacter sacchari TBRC 11175.</title>
        <authorList>
            <person name="Charoenyingcharoen P."/>
            <person name="Yukphan P."/>
        </authorList>
    </citation>
    <scope>NUCLEOTIDE SEQUENCE [LARGE SCALE GENOMIC DNA]</scope>
    <source>
        <strain evidence="2 3">TBRC 11175</strain>
    </source>
</reference>